<dbReference type="GO" id="GO:0009117">
    <property type="term" value="P:nucleotide metabolic process"/>
    <property type="evidence" value="ECO:0007669"/>
    <property type="project" value="UniProtKB-KW"/>
</dbReference>
<dbReference type="GO" id="GO:0009146">
    <property type="term" value="P:purine nucleoside triphosphate catabolic process"/>
    <property type="evidence" value="ECO:0007669"/>
    <property type="project" value="UniProtKB-UniRule"/>
</dbReference>
<dbReference type="RefSeq" id="WP_002847061.1">
    <property type="nucleotide sequence ID" value="NZ_ADKM02000018.1"/>
</dbReference>
<dbReference type="PANTHER" id="PTHR11067:SF9">
    <property type="entry name" value="INOSINE TRIPHOSPHATE PYROPHOSPHATASE"/>
    <property type="match status" value="1"/>
</dbReference>
<comment type="cofactor">
    <cofactor evidence="10">
        <name>Mg(2+)</name>
        <dbReference type="ChEBI" id="CHEBI:18420"/>
    </cofactor>
    <text evidence="10">Binds 1 Mg(2+) ion per subunit.</text>
</comment>
<reference evidence="12 13" key="1">
    <citation type="submission" date="2011-02" db="EMBL/GenBank/DDBJ databases">
        <authorList>
            <person name="Nelson K.E."/>
            <person name="Sutton G."/>
            <person name="Torralba M."/>
            <person name="Durkin S."/>
            <person name="Harkins D."/>
            <person name="Montgomery R."/>
            <person name="Ziemer C."/>
            <person name="Klaassens E."/>
            <person name="Ocuiv P."/>
            <person name="Morrison M."/>
        </authorList>
    </citation>
    <scope>NUCLEOTIDE SEQUENCE [LARGE SCALE GENOMIC DNA]</scope>
    <source>
        <strain evidence="12 13">8</strain>
    </source>
</reference>
<evidence type="ECO:0000256" key="11">
    <source>
        <dbReference type="RuleBase" id="RU003781"/>
    </source>
</evidence>
<evidence type="ECO:0000256" key="8">
    <source>
        <dbReference type="ARBA" id="ARBA00051875"/>
    </source>
</evidence>
<evidence type="ECO:0000313" key="12">
    <source>
        <dbReference type="EMBL" id="EGC04612.1"/>
    </source>
</evidence>
<protein>
    <recommendedName>
        <fullName evidence="10">dITP/XTP pyrophosphatase</fullName>
        <ecNumber evidence="10">3.6.1.66</ecNumber>
    </recommendedName>
    <alternativeName>
        <fullName evidence="10">Non-canonical purine NTP pyrophosphatase</fullName>
    </alternativeName>
    <alternativeName>
        <fullName evidence="10">Non-standard purine NTP pyrophosphatase</fullName>
    </alternativeName>
    <alternativeName>
        <fullName evidence="10">Nucleoside-triphosphate diphosphatase</fullName>
    </alternativeName>
    <alternativeName>
        <fullName evidence="10">Nucleoside-triphosphate pyrophosphatase</fullName>
        <shortName evidence="10">NTPase</shortName>
    </alternativeName>
</protein>
<feature type="binding site" evidence="10">
    <location>
        <position position="40"/>
    </location>
    <ligand>
        <name>Mg(2+)</name>
        <dbReference type="ChEBI" id="CHEBI:18420"/>
    </ligand>
</feature>
<feature type="binding site" evidence="10">
    <location>
        <begin position="177"/>
        <end position="178"/>
    </location>
    <ligand>
        <name>substrate</name>
    </ligand>
</feature>
<dbReference type="EC" id="3.6.1.66" evidence="10"/>
<accession>E9S861</accession>
<dbReference type="OrthoDB" id="9807456at2"/>
<dbReference type="eggNOG" id="COG0127">
    <property type="taxonomic scope" value="Bacteria"/>
</dbReference>
<feature type="binding site" evidence="10">
    <location>
        <position position="172"/>
    </location>
    <ligand>
        <name>substrate</name>
    </ligand>
</feature>
<dbReference type="GO" id="GO:0036220">
    <property type="term" value="F:ITP diphosphatase activity"/>
    <property type="evidence" value="ECO:0007669"/>
    <property type="project" value="UniProtKB-UniRule"/>
</dbReference>
<comment type="similarity">
    <text evidence="1 10 11">Belongs to the HAM1 NTPase family.</text>
</comment>
<dbReference type="CDD" id="cd00515">
    <property type="entry name" value="HAM1"/>
    <property type="match status" value="1"/>
</dbReference>
<proteinExistence type="inferred from homology"/>
<dbReference type="Gene3D" id="3.90.950.10">
    <property type="match status" value="1"/>
</dbReference>
<sequence>MKLVIASNNKGKIREYKQLLEKHGYEVMSQSEAGLKLEVEETGTTFAENSALKARAAHAELGCAVLADDSGLAVDALDGAPGVYSARYGGIDDDAERCEYLLKNLEDVPDDKRGAHFVCTIHFIDTDGSEISVEGRVYGEIGRKPVGENGFGYDPVFMYKGRSFAQIPAEEKNAVSHRAEALKKLEEKLVAKRG</sequence>
<keyword evidence="6 10" id="KW-0460">Magnesium</keyword>
<dbReference type="FunFam" id="3.90.950.10:FF:000001">
    <property type="entry name" value="dITP/XTP pyrophosphatase"/>
    <property type="match status" value="1"/>
</dbReference>
<keyword evidence="13" id="KW-1185">Reference proteome</keyword>
<evidence type="ECO:0000256" key="10">
    <source>
        <dbReference type="HAMAP-Rule" id="MF_01405"/>
    </source>
</evidence>
<dbReference type="Proteomes" id="UP000004259">
    <property type="component" value="Unassembled WGS sequence"/>
</dbReference>
<keyword evidence="5 10" id="KW-0378">Hydrolase</keyword>
<dbReference type="HAMAP" id="MF_01405">
    <property type="entry name" value="Non_canon_purine_NTPase"/>
    <property type="match status" value="1"/>
</dbReference>
<evidence type="ECO:0000256" key="7">
    <source>
        <dbReference type="ARBA" id="ARBA00023080"/>
    </source>
</evidence>
<dbReference type="GO" id="GO:0017111">
    <property type="term" value="F:ribonucleoside triphosphate phosphatase activity"/>
    <property type="evidence" value="ECO:0007669"/>
    <property type="project" value="InterPro"/>
</dbReference>
<evidence type="ECO:0000313" key="13">
    <source>
        <dbReference type="Proteomes" id="UP000004259"/>
    </source>
</evidence>
<evidence type="ECO:0000256" key="1">
    <source>
        <dbReference type="ARBA" id="ARBA00008023"/>
    </source>
</evidence>
<evidence type="ECO:0000256" key="5">
    <source>
        <dbReference type="ARBA" id="ARBA00022801"/>
    </source>
</evidence>
<evidence type="ECO:0000256" key="3">
    <source>
        <dbReference type="ARBA" id="ARBA00022723"/>
    </source>
</evidence>
<gene>
    <name evidence="12" type="primary">rdgB</name>
    <name evidence="12" type="ORF">CUS_7437</name>
</gene>
<dbReference type="STRING" id="246199.CUS_7437"/>
<feature type="binding site" evidence="10">
    <location>
        <position position="69"/>
    </location>
    <ligand>
        <name>Mg(2+)</name>
        <dbReference type="ChEBI" id="CHEBI:18420"/>
    </ligand>
</feature>
<feature type="binding site" evidence="10">
    <location>
        <begin position="7"/>
        <end position="12"/>
    </location>
    <ligand>
        <name>substrate</name>
    </ligand>
</feature>
<dbReference type="InterPro" id="IPR020922">
    <property type="entry name" value="dITP/XTP_pyrophosphatase"/>
</dbReference>
<comment type="caution">
    <text evidence="12">The sequence shown here is derived from an EMBL/GenBank/DDBJ whole genome shotgun (WGS) entry which is preliminary data.</text>
</comment>
<comment type="catalytic activity">
    <reaction evidence="8 10">
        <text>dITP + H2O = dIMP + diphosphate + H(+)</text>
        <dbReference type="Rhea" id="RHEA:28342"/>
        <dbReference type="ChEBI" id="CHEBI:15377"/>
        <dbReference type="ChEBI" id="CHEBI:15378"/>
        <dbReference type="ChEBI" id="CHEBI:33019"/>
        <dbReference type="ChEBI" id="CHEBI:61194"/>
        <dbReference type="ChEBI" id="CHEBI:61382"/>
        <dbReference type="EC" id="3.6.1.66"/>
    </reaction>
</comment>
<dbReference type="GO" id="GO:0046872">
    <property type="term" value="F:metal ion binding"/>
    <property type="evidence" value="ECO:0007669"/>
    <property type="project" value="UniProtKB-KW"/>
</dbReference>
<keyword evidence="7 10" id="KW-0546">Nucleotide metabolism</keyword>
<dbReference type="Pfam" id="PF01725">
    <property type="entry name" value="Ham1p_like"/>
    <property type="match status" value="1"/>
</dbReference>
<comment type="catalytic activity">
    <reaction evidence="10">
        <text>ITP + H2O = IMP + diphosphate + H(+)</text>
        <dbReference type="Rhea" id="RHEA:29399"/>
        <dbReference type="ChEBI" id="CHEBI:15377"/>
        <dbReference type="ChEBI" id="CHEBI:15378"/>
        <dbReference type="ChEBI" id="CHEBI:33019"/>
        <dbReference type="ChEBI" id="CHEBI:58053"/>
        <dbReference type="ChEBI" id="CHEBI:61402"/>
        <dbReference type="EC" id="3.6.1.66"/>
    </reaction>
</comment>
<dbReference type="InterPro" id="IPR002637">
    <property type="entry name" value="RdgB/HAM1"/>
</dbReference>
<dbReference type="SUPFAM" id="SSF52972">
    <property type="entry name" value="ITPase-like"/>
    <property type="match status" value="1"/>
</dbReference>
<keyword evidence="3 10" id="KW-0479">Metal-binding</keyword>
<feature type="binding site" evidence="10">
    <location>
        <position position="70"/>
    </location>
    <ligand>
        <name>substrate</name>
    </ligand>
</feature>
<dbReference type="GO" id="GO:0005829">
    <property type="term" value="C:cytosol"/>
    <property type="evidence" value="ECO:0007669"/>
    <property type="project" value="TreeGrafter"/>
</dbReference>
<evidence type="ECO:0000256" key="2">
    <source>
        <dbReference type="ARBA" id="ARBA00011738"/>
    </source>
</evidence>
<evidence type="ECO:0000256" key="6">
    <source>
        <dbReference type="ARBA" id="ARBA00022842"/>
    </source>
</evidence>
<dbReference type="NCBIfam" id="TIGR00042">
    <property type="entry name" value="RdgB/HAM1 family non-canonical purine NTP pyrophosphatase"/>
    <property type="match status" value="1"/>
</dbReference>
<comment type="subunit">
    <text evidence="2 10">Homodimer.</text>
</comment>
<organism evidence="12 13">
    <name type="scientific">Ruminococcus albus 8</name>
    <dbReference type="NCBI Taxonomy" id="246199"/>
    <lineage>
        <taxon>Bacteria</taxon>
        <taxon>Bacillati</taxon>
        <taxon>Bacillota</taxon>
        <taxon>Clostridia</taxon>
        <taxon>Eubacteriales</taxon>
        <taxon>Oscillospiraceae</taxon>
        <taxon>Ruminococcus</taxon>
    </lineage>
</organism>
<feature type="binding site" evidence="10">
    <location>
        <begin position="151"/>
        <end position="154"/>
    </location>
    <ligand>
        <name>substrate</name>
    </ligand>
</feature>
<dbReference type="GO" id="GO:0000166">
    <property type="term" value="F:nucleotide binding"/>
    <property type="evidence" value="ECO:0007669"/>
    <property type="project" value="UniProtKB-KW"/>
</dbReference>
<dbReference type="EMBL" id="ADKM02000018">
    <property type="protein sequence ID" value="EGC04612.1"/>
    <property type="molecule type" value="Genomic_DNA"/>
</dbReference>
<name>E9S861_RUMAL</name>
<feature type="active site" description="Proton acceptor" evidence="10">
    <location>
        <position position="69"/>
    </location>
</feature>
<dbReference type="GO" id="GO:0036222">
    <property type="term" value="F:XTP diphosphatase activity"/>
    <property type="evidence" value="ECO:0007669"/>
    <property type="project" value="UniProtKB-UniRule"/>
</dbReference>
<evidence type="ECO:0000256" key="4">
    <source>
        <dbReference type="ARBA" id="ARBA00022741"/>
    </source>
</evidence>
<comment type="function">
    <text evidence="10">Pyrophosphatase that catalyzes the hydrolysis of nucleoside triphosphates to their monophosphate derivatives, with a high preference for the non-canonical purine nucleotides XTP (xanthosine triphosphate), dITP (deoxyinosine triphosphate) and ITP. Seems to function as a house-cleaning enzyme that removes non-canonical purine nucleotides from the nucleotide pool, thus preventing their incorporation into DNA/RNA and avoiding chromosomal lesions.</text>
</comment>
<dbReference type="GO" id="GO:0035870">
    <property type="term" value="F:dITP diphosphatase activity"/>
    <property type="evidence" value="ECO:0007669"/>
    <property type="project" value="UniProtKB-UniRule"/>
</dbReference>
<comment type="catalytic activity">
    <reaction evidence="9 10">
        <text>XTP + H2O = XMP + diphosphate + H(+)</text>
        <dbReference type="Rhea" id="RHEA:28610"/>
        <dbReference type="ChEBI" id="CHEBI:15377"/>
        <dbReference type="ChEBI" id="CHEBI:15378"/>
        <dbReference type="ChEBI" id="CHEBI:33019"/>
        <dbReference type="ChEBI" id="CHEBI:57464"/>
        <dbReference type="ChEBI" id="CHEBI:61314"/>
        <dbReference type="EC" id="3.6.1.66"/>
    </reaction>
</comment>
<dbReference type="InterPro" id="IPR029001">
    <property type="entry name" value="ITPase-like_fam"/>
</dbReference>
<dbReference type="PANTHER" id="PTHR11067">
    <property type="entry name" value="INOSINE TRIPHOSPHATE PYROPHOSPHATASE/HAM1 PROTEIN"/>
    <property type="match status" value="1"/>
</dbReference>
<evidence type="ECO:0000256" key="9">
    <source>
        <dbReference type="ARBA" id="ARBA00052017"/>
    </source>
</evidence>
<dbReference type="AlphaFoldDB" id="E9S861"/>
<keyword evidence="4 10" id="KW-0547">Nucleotide-binding</keyword>